<organism evidence="5 6">
    <name type="scientific">Trapa incisa</name>
    <dbReference type="NCBI Taxonomy" id="236973"/>
    <lineage>
        <taxon>Eukaryota</taxon>
        <taxon>Viridiplantae</taxon>
        <taxon>Streptophyta</taxon>
        <taxon>Embryophyta</taxon>
        <taxon>Tracheophyta</taxon>
        <taxon>Spermatophyta</taxon>
        <taxon>Magnoliopsida</taxon>
        <taxon>eudicotyledons</taxon>
        <taxon>Gunneridae</taxon>
        <taxon>Pentapetalae</taxon>
        <taxon>rosids</taxon>
        <taxon>malvids</taxon>
        <taxon>Myrtales</taxon>
        <taxon>Lythraceae</taxon>
        <taxon>Trapa</taxon>
    </lineage>
</organism>
<name>A0AAN7K0T8_9MYRT</name>
<reference evidence="5 6" key="1">
    <citation type="journal article" date="2023" name="Hortic Res">
        <title>Pangenome of water caltrop reveals structural variations and asymmetric subgenome divergence after allopolyploidization.</title>
        <authorList>
            <person name="Zhang X."/>
            <person name="Chen Y."/>
            <person name="Wang L."/>
            <person name="Yuan Y."/>
            <person name="Fang M."/>
            <person name="Shi L."/>
            <person name="Lu R."/>
            <person name="Comes H.P."/>
            <person name="Ma Y."/>
            <person name="Chen Y."/>
            <person name="Huang G."/>
            <person name="Zhou Y."/>
            <person name="Zheng Z."/>
            <person name="Qiu Y."/>
        </authorList>
    </citation>
    <scope>NUCLEOTIDE SEQUENCE [LARGE SCALE GENOMIC DNA]</scope>
    <source>
        <tissue evidence="5">Roots</tissue>
    </source>
</reference>
<dbReference type="InterPro" id="IPR045262">
    <property type="entry name" value="STP/PLT_plant"/>
</dbReference>
<protein>
    <submittedName>
        <fullName evidence="5">Uncharacterized protein</fullName>
    </submittedName>
</protein>
<dbReference type="GO" id="GO:0015144">
    <property type="term" value="F:carbohydrate transmembrane transporter activity"/>
    <property type="evidence" value="ECO:0007669"/>
    <property type="project" value="InterPro"/>
</dbReference>
<keyword evidence="4" id="KW-1133">Transmembrane helix</keyword>
<accession>A0AAN7K0T8</accession>
<sequence>MDDFLKEFFPWVYERKQHVQENNYCKYHDGFLHLFTSSLYIAALIASFLASSVCSSLLHLLAVSPSPCSSLVASSSASPTRPSLSSSPSSLRPGRGVPSTSASNSSSRAEDPAARSLRSDVHHPGI</sequence>
<gene>
    <name evidence="5" type="ORF">SAY87_018962</name>
</gene>
<proteinExistence type="inferred from homology"/>
<evidence type="ECO:0000313" key="5">
    <source>
        <dbReference type="EMBL" id="KAK4757661.1"/>
    </source>
</evidence>
<keyword evidence="4" id="KW-0812">Transmembrane</keyword>
<keyword evidence="4" id="KW-0472">Membrane</keyword>
<evidence type="ECO:0000256" key="1">
    <source>
        <dbReference type="ARBA" id="ARBA00010992"/>
    </source>
</evidence>
<evidence type="ECO:0000313" key="6">
    <source>
        <dbReference type="Proteomes" id="UP001345219"/>
    </source>
</evidence>
<feature type="region of interest" description="Disordered" evidence="3">
    <location>
        <begin position="67"/>
        <end position="126"/>
    </location>
</feature>
<evidence type="ECO:0000256" key="2">
    <source>
        <dbReference type="ARBA" id="ARBA00022448"/>
    </source>
</evidence>
<keyword evidence="6" id="KW-1185">Reference proteome</keyword>
<dbReference type="PANTHER" id="PTHR23500:SF472">
    <property type="entry name" value="SUGAR TRANSPORT PROTEIN 6"/>
    <property type="match status" value="1"/>
</dbReference>
<dbReference type="Proteomes" id="UP001345219">
    <property type="component" value="Chromosome 15"/>
</dbReference>
<dbReference type="PANTHER" id="PTHR23500">
    <property type="entry name" value="SOLUTE CARRIER FAMILY 2, FACILITATED GLUCOSE TRANSPORTER"/>
    <property type="match status" value="1"/>
</dbReference>
<comment type="similarity">
    <text evidence="1">Belongs to the major facilitator superfamily. Sugar transporter (TC 2.A.1.1) family.</text>
</comment>
<comment type="caution">
    <text evidence="5">The sequence shown here is derived from an EMBL/GenBank/DDBJ whole genome shotgun (WGS) entry which is preliminary data.</text>
</comment>
<evidence type="ECO:0000256" key="4">
    <source>
        <dbReference type="SAM" id="Phobius"/>
    </source>
</evidence>
<dbReference type="EMBL" id="JAXIOK010000012">
    <property type="protein sequence ID" value="KAK4757661.1"/>
    <property type="molecule type" value="Genomic_DNA"/>
</dbReference>
<evidence type="ECO:0000256" key="3">
    <source>
        <dbReference type="SAM" id="MobiDB-lite"/>
    </source>
</evidence>
<feature type="transmembrane region" description="Helical" evidence="4">
    <location>
        <begin position="39"/>
        <end position="61"/>
    </location>
</feature>
<dbReference type="AlphaFoldDB" id="A0AAN7K0T8"/>
<keyword evidence="2" id="KW-0813">Transport</keyword>
<feature type="compositionally biased region" description="Basic and acidic residues" evidence="3">
    <location>
        <begin position="108"/>
        <end position="126"/>
    </location>
</feature>
<feature type="compositionally biased region" description="Low complexity" evidence="3">
    <location>
        <begin position="67"/>
        <end position="107"/>
    </location>
</feature>